<accession>A0AAD5XU77</accession>
<dbReference type="EMBL" id="JADGJW010000587">
    <property type="protein sequence ID" value="KAJ3214846.1"/>
    <property type="molecule type" value="Genomic_DNA"/>
</dbReference>
<name>A0AAD5XU77_9FUNG</name>
<dbReference type="Pfam" id="PF16035">
    <property type="entry name" value="Chalcone_2"/>
    <property type="match status" value="1"/>
</dbReference>
<dbReference type="AlphaFoldDB" id="A0AAD5XU77"/>
<dbReference type="InterPro" id="IPR016087">
    <property type="entry name" value="Chalcone_isomerase"/>
</dbReference>
<keyword evidence="3" id="KW-1185">Reference proteome</keyword>
<comment type="caution">
    <text evidence="2">The sequence shown here is derived from an EMBL/GenBank/DDBJ whole genome shotgun (WGS) entry which is preliminary data.</text>
</comment>
<proteinExistence type="predicted"/>
<gene>
    <name evidence="2" type="ORF">HK099_006629</name>
</gene>
<feature type="domain" description="Chalcone isomerase" evidence="1">
    <location>
        <begin position="5"/>
        <end position="85"/>
    </location>
</feature>
<sequence>MSPNDQAIIKKTLEYFDKEFPLSVVKEGTQLYFTKTSDNKFIVEIDGSEVMSIDGLGGKWMGERFFEAYLDNANPPSEVARKSFACGIENLVQL</sequence>
<dbReference type="Proteomes" id="UP001211065">
    <property type="component" value="Unassembled WGS sequence"/>
</dbReference>
<evidence type="ECO:0000313" key="3">
    <source>
        <dbReference type="Proteomes" id="UP001211065"/>
    </source>
</evidence>
<reference evidence="2" key="1">
    <citation type="submission" date="2020-05" db="EMBL/GenBank/DDBJ databases">
        <title>Phylogenomic resolution of chytrid fungi.</title>
        <authorList>
            <person name="Stajich J.E."/>
            <person name="Amses K."/>
            <person name="Simmons R."/>
            <person name="Seto K."/>
            <person name="Myers J."/>
            <person name="Bonds A."/>
            <person name="Quandt C.A."/>
            <person name="Barry K."/>
            <person name="Liu P."/>
            <person name="Grigoriev I."/>
            <person name="Longcore J.E."/>
            <person name="James T.Y."/>
        </authorList>
    </citation>
    <scope>NUCLEOTIDE SEQUENCE</scope>
    <source>
        <strain evidence="2">JEL0476</strain>
    </source>
</reference>
<organism evidence="2 3">
    <name type="scientific">Clydaea vesicula</name>
    <dbReference type="NCBI Taxonomy" id="447962"/>
    <lineage>
        <taxon>Eukaryota</taxon>
        <taxon>Fungi</taxon>
        <taxon>Fungi incertae sedis</taxon>
        <taxon>Chytridiomycota</taxon>
        <taxon>Chytridiomycota incertae sedis</taxon>
        <taxon>Chytridiomycetes</taxon>
        <taxon>Lobulomycetales</taxon>
        <taxon>Lobulomycetaceae</taxon>
        <taxon>Clydaea</taxon>
    </lineage>
</organism>
<evidence type="ECO:0000259" key="1">
    <source>
        <dbReference type="Pfam" id="PF16035"/>
    </source>
</evidence>
<evidence type="ECO:0000313" key="2">
    <source>
        <dbReference type="EMBL" id="KAJ3214846.1"/>
    </source>
</evidence>
<protein>
    <recommendedName>
        <fullName evidence="1">Chalcone isomerase domain-containing protein</fullName>
    </recommendedName>
</protein>